<dbReference type="PANTHER" id="PTHR32022">
    <property type="entry name" value="D-GLUTAMATE CYCLASE, MITOCHONDRIAL"/>
    <property type="match status" value="1"/>
</dbReference>
<dbReference type="PANTHER" id="PTHR32022:SF10">
    <property type="entry name" value="D-GLUTAMATE CYCLASE, MITOCHONDRIAL"/>
    <property type="match status" value="1"/>
</dbReference>
<gene>
    <name evidence="3" type="ORF">CCS01_23745</name>
</gene>
<dbReference type="Pfam" id="PF14336">
    <property type="entry name" value="GLUCM-like_C"/>
    <property type="match status" value="1"/>
</dbReference>
<name>A0A2S6N280_RHOGL</name>
<evidence type="ECO:0000259" key="2">
    <source>
        <dbReference type="Pfam" id="PF14336"/>
    </source>
</evidence>
<comment type="caution">
    <text evidence="3">The sequence shown here is derived from an EMBL/GenBank/DDBJ whole genome shotgun (WGS) entry which is preliminary data.</text>
</comment>
<dbReference type="EMBL" id="NHRY01000239">
    <property type="protein sequence ID" value="PPQ28708.1"/>
    <property type="molecule type" value="Genomic_DNA"/>
</dbReference>
<feature type="domain" description="D-glutamate cyclase-like C-terminal" evidence="2">
    <location>
        <begin position="122"/>
        <end position="403"/>
    </location>
</feature>
<reference evidence="3 4" key="1">
    <citation type="journal article" date="2018" name="Arch. Microbiol.">
        <title>New insights into the metabolic potential of the phototrophic purple bacterium Rhodopila globiformis DSM 161(T) from its draft genome sequence and evidence for a vanadium-dependent nitrogenase.</title>
        <authorList>
            <person name="Imhoff J.F."/>
            <person name="Rahn T."/>
            <person name="Kunzel S."/>
            <person name="Neulinger S.C."/>
        </authorList>
    </citation>
    <scope>NUCLEOTIDE SEQUENCE [LARGE SCALE GENOMIC DNA]</scope>
    <source>
        <strain evidence="3 4">DSM 161</strain>
    </source>
</reference>
<organism evidence="3 4">
    <name type="scientific">Rhodopila globiformis</name>
    <name type="common">Rhodopseudomonas globiformis</name>
    <dbReference type="NCBI Taxonomy" id="1071"/>
    <lineage>
        <taxon>Bacteria</taxon>
        <taxon>Pseudomonadati</taxon>
        <taxon>Pseudomonadota</taxon>
        <taxon>Alphaproteobacteria</taxon>
        <taxon>Acetobacterales</taxon>
        <taxon>Acetobacteraceae</taxon>
        <taxon>Rhodopila</taxon>
    </lineage>
</organism>
<dbReference type="AlphaFoldDB" id="A0A2S6N280"/>
<accession>A0A2S6N280</accession>
<keyword evidence="4" id="KW-1185">Reference proteome</keyword>
<sequence>MHTSWKRVGNDRKIKCLPGRQERSPIVMARLVRATYSSTCAATGGPDKPGHDERETQRRTVSEMCASRRACPGHPRFGGGGWMAGTRLAMTERERSRPLDPFPGSPHAHGPASGTRTRIDRIEAVIHRDVGRGMAPVFQAARGGLWRAARALAAAEAPRIGLITGFFVPGGDPPAAETDGPAGAALLVRGFAGAGVRCRLATDAACESACRVALDQAGAEATPIDAVAPEEPVDAVIERWRQDGIDWVIAIERCGPGADGRPRNMRGTDISAHTAPLDRLFSAALWQTIAIGDGGNELGMGSVPRPVIADNVPVGEAIGCVVPADHLIAAGVSHWGAYAVLAALALLRPDWAAAMLAGLDPDLDSAVIDAMVRDGPVVDGVTLRREQTIDAMDMAVHREVMAAVRSVCVSPNNR</sequence>
<evidence type="ECO:0000313" key="3">
    <source>
        <dbReference type="EMBL" id="PPQ28708.1"/>
    </source>
</evidence>
<evidence type="ECO:0000313" key="4">
    <source>
        <dbReference type="Proteomes" id="UP000239724"/>
    </source>
</evidence>
<protein>
    <recommendedName>
        <fullName evidence="2">D-glutamate cyclase-like C-terminal domain-containing protein</fullName>
    </recommendedName>
</protein>
<dbReference type="Proteomes" id="UP000239724">
    <property type="component" value="Unassembled WGS sequence"/>
</dbReference>
<evidence type="ECO:0000256" key="1">
    <source>
        <dbReference type="SAM" id="MobiDB-lite"/>
    </source>
</evidence>
<proteinExistence type="predicted"/>
<dbReference type="Gene3D" id="3.90.1640.20">
    <property type="entry name" value="TON_0340"/>
    <property type="match status" value="1"/>
</dbReference>
<feature type="region of interest" description="Disordered" evidence="1">
    <location>
        <begin position="94"/>
        <end position="116"/>
    </location>
</feature>
<dbReference type="InterPro" id="IPR025504">
    <property type="entry name" value="GLUCM_C"/>
</dbReference>